<evidence type="ECO:0000313" key="4">
    <source>
        <dbReference type="Proteomes" id="UP000887577"/>
    </source>
</evidence>
<dbReference type="Pfam" id="PF03931">
    <property type="entry name" value="Skp1_POZ"/>
    <property type="match status" value="1"/>
</dbReference>
<keyword evidence="4" id="KW-1185">Reference proteome</keyword>
<evidence type="ECO:0000256" key="2">
    <source>
        <dbReference type="ARBA" id="ARBA00022786"/>
    </source>
</evidence>
<dbReference type="Gene3D" id="3.30.710.10">
    <property type="entry name" value="Potassium Channel Kv1.1, Chain A"/>
    <property type="match status" value="1"/>
</dbReference>
<dbReference type="SUPFAM" id="SSF81382">
    <property type="entry name" value="Skp1 dimerisation domain-like"/>
    <property type="match status" value="1"/>
</dbReference>
<dbReference type="Proteomes" id="UP000887577">
    <property type="component" value="Unplaced"/>
</dbReference>
<dbReference type="SMART" id="SM00512">
    <property type="entry name" value="Skp1"/>
    <property type="match status" value="1"/>
</dbReference>
<evidence type="ECO:0000259" key="3">
    <source>
        <dbReference type="Pfam" id="PF03931"/>
    </source>
</evidence>
<dbReference type="GO" id="GO:0006511">
    <property type="term" value="P:ubiquitin-dependent protein catabolic process"/>
    <property type="evidence" value="ECO:0007669"/>
    <property type="project" value="InterPro"/>
</dbReference>
<dbReference type="InterPro" id="IPR001232">
    <property type="entry name" value="SKP1-like"/>
</dbReference>
<dbReference type="SUPFAM" id="SSF54695">
    <property type="entry name" value="POZ domain"/>
    <property type="match status" value="1"/>
</dbReference>
<comment type="similarity">
    <text evidence="1">Belongs to the SKP1 family.</text>
</comment>
<proteinExistence type="inferred from homology"/>
<sequence>MAAEAIYILESNDGKAFDVGKKIIAQSVVLSEMMELVNDSETKTIPLTISSVLLKPIIDYCTLYQDVDEAYVVKNPPPIFLTEKDSEFMKDISNDILEDLTNAANYLNIPRLIDACLLHLRDQMRLSKIKNKQTTTNLTYEEQQSLYEKYVIWS</sequence>
<reference evidence="5" key="1">
    <citation type="submission" date="2022-11" db="UniProtKB">
        <authorList>
            <consortium name="WormBaseParasite"/>
        </authorList>
    </citation>
    <scope>IDENTIFICATION</scope>
</reference>
<dbReference type="InterPro" id="IPR036296">
    <property type="entry name" value="SKP1-like_dim_sf"/>
</dbReference>
<dbReference type="WBParaSite" id="PSU_v2.g9037.t1">
    <property type="protein sequence ID" value="PSU_v2.g9037.t1"/>
    <property type="gene ID" value="PSU_v2.g9037"/>
</dbReference>
<protein>
    <submittedName>
        <fullName evidence="5">SKP1 component POZ domain-containing protein</fullName>
    </submittedName>
</protein>
<feature type="domain" description="SKP1 component POZ" evidence="3">
    <location>
        <begin position="9"/>
        <end position="65"/>
    </location>
</feature>
<evidence type="ECO:0000313" key="5">
    <source>
        <dbReference type="WBParaSite" id="PSU_v2.g9037.t1"/>
    </source>
</evidence>
<accession>A0A914ZBA2</accession>
<keyword evidence="2" id="KW-0833">Ubl conjugation pathway</keyword>
<organism evidence="4 5">
    <name type="scientific">Panagrolaimus superbus</name>
    <dbReference type="NCBI Taxonomy" id="310955"/>
    <lineage>
        <taxon>Eukaryota</taxon>
        <taxon>Metazoa</taxon>
        <taxon>Ecdysozoa</taxon>
        <taxon>Nematoda</taxon>
        <taxon>Chromadorea</taxon>
        <taxon>Rhabditida</taxon>
        <taxon>Tylenchina</taxon>
        <taxon>Panagrolaimomorpha</taxon>
        <taxon>Panagrolaimoidea</taxon>
        <taxon>Panagrolaimidae</taxon>
        <taxon>Panagrolaimus</taxon>
    </lineage>
</organism>
<dbReference type="PANTHER" id="PTHR11165">
    <property type="entry name" value="SKP1"/>
    <property type="match status" value="1"/>
</dbReference>
<name>A0A914ZBA2_9BILA</name>
<evidence type="ECO:0000256" key="1">
    <source>
        <dbReference type="ARBA" id="ARBA00009993"/>
    </source>
</evidence>
<dbReference type="InterPro" id="IPR016073">
    <property type="entry name" value="Skp1_comp_POZ"/>
</dbReference>
<dbReference type="InterPro" id="IPR016897">
    <property type="entry name" value="SKP1"/>
</dbReference>
<dbReference type="AlphaFoldDB" id="A0A914ZBA2"/>
<dbReference type="InterPro" id="IPR011333">
    <property type="entry name" value="SKP1/BTB/POZ_sf"/>
</dbReference>